<dbReference type="InterPro" id="IPR049069">
    <property type="entry name" value="MRB1590-like_C"/>
</dbReference>
<evidence type="ECO:0000313" key="4">
    <source>
        <dbReference type="Proteomes" id="UP000324585"/>
    </source>
</evidence>
<feature type="domain" description="ATPase of the ABC class C-terminal" evidence="1">
    <location>
        <begin position="6"/>
        <end position="93"/>
    </location>
</feature>
<proteinExistence type="predicted"/>
<evidence type="ECO:0000259" key="2">
    <source>
        <dbReference type="Pfam" id="PF21117"/>
    </source>
</evidence>
<accession>A0A5J4YZQ5</accession>
<dbReference type="InterPro" id="IPR019195">
    <property type="entry name" value="ABC_ATPase_put"/>
</dbReference>
<dbReference type="Pfam" id="PF09818">
    <property type="entry name" value="ABC_ATPase"/>
    <property type="match status" value="1"/>
</dbReference>
<dbReference type="Proteomes" id="UP000324585">
    <property type="component" value="Unassembled WGS sequence"/>
</dbReference>
<organism evidence="3 4">
    <name type="scientific">Porphyridium purpureum</name>
    <name type="common">Red alga</name>
    <name type="synonym">Porphyridium cruentum</name>
    <dbReference type="NCBI Taxonomy" id="35688"/>
    <lineage>
        <taxon>Eukaryota</taxon>
        <taxon>Rhodophyta</taxon>
        <taxon>Bangiophyceae</taxon>
        <taxon>Porphyridiales</taxon>
        <taxon>Porphyridiaceae</taxon>
        <taxon>Porphyridium</taxon>
    </lineage>
</organism>
<comment type="caution">
    <text evidence="3">The sequence shown here is derived from an EMBL/GenBank/DDBJ whole genome shotgun (WGS) entry which is preliminary data.</text>
</comment>
<sequence length="221" mass="24103">MPGFCVQMRTKDGRAVTTLDISPFISKLPFGCATNGFRTADASGTTSQAANIAEALGMGCELLIFDEDTCATNFMYRDAVMSVHVGKHKEKIDLRSLVPAGGSRVYVRDTGRIQFGSEEFGINLRALEQLAELGQTRLIADAMQYVEMASKQTAPMQGMRTLVARVEALLDGKGLDAVTPIAWKMHCLLLAVAPHRARGRDQLVAAFESVYRRVREGLDCA</sequence>
<evidence type="ECO:0000313" key="3">
    <source>
        <dbReference type="EMBL" id="KAA8496292.1"/>
    </source>
</evidence>
<feature type="domain" description="MRB1590-like C-terminal" evidence="2">
    <location>
        <begin position="105"/>
        <end position="182"/>
    </location>
</feature>
<dbReference type="AlphaFoldDB" id="A0A5J4YZQ5"/>
<dbReference type="InterPro" id="IPR046834">
    <property type="entry name" value="ABC_ATPase_C"/>
</dbReference>
<dbReference type="PANTHER" id="PTHR38149:SF1">
    <property type="entry name" value="ATPASE"/>
    <property type="match status" value="1"/>
</dbReference>
<keyword evidence="4" id="KW-1185">Reference proteome</keyword>
<dbReference type="OrthoDB" id="952at2759"/>
<dbReference type="Pfam" id="PF21117">
    <property type="entry name" value="MRB1590_C"/>
    <property type="match status" value="1"/>
</dbReference>
<evidence type="ECO:0000259" key="1">
    <source>
        <dbReference type="Pfam" id="PF09818"/>
    </source>
</evidence>
<dbReference type="PANTHER" id="PTHR38149">
    <property type="entry name" value="ATPASE"/>
    <property type="match status" value="1"/>
</dbReference>
<dbReference type="EMBL" id="VRMN01000002">
    <property type="protein sequence ID" value="KAA8496292.1"/>
    <property type="molecule type" value="Genomic_DNA"/>
</dbReference>
<reference evidence="4" key="1">
    <citation type="journal article" date="2019" name="Nat. Commun.">
        <title>Expansion of phycobilisome linker gene families in mesophilic red algae.</title>
        <authorList>
            <person name="Lee J."/>
            <person name="Kim D."/>
            <person name="Bhattacharya D."/>
            <person name="Yoon H.S."/>
        </authorList>
    </citation>
    <scope>NUCLEOTIDE SEQUENCE [LARGE SCALE GENOMIC DNA]</scope>
    <source>
        <strain evidence="4">CCMP 1328</strain>
    </source>
</reference>
<protein>
    <submittedName>
        <fullName evidence="3">Uncharacterized protein</fullName>
    </submittedName>
</protein>
<gene>
    <name evidence="3" type="ORF">FVE85_0021</name>
</gene>
<name>A0A5J4YZQ5_PORPP</name>